<dbReference type="PANTHER" id="PTHR46184">
    <property type="entry name" value="UNCONVENTIONAL MYOSIN-IXB-LIKE PROTEIN"/>
    <property type="match status" value="1"/>
</dbReference>
<dbReference type="GO" id="GO:0005737">
    <property type="term" value="C:cytoplasm"/>
    <property type="evidence" value="ECO:0007669"/>
    <property type="project" value="UniProtKB-SubCell"/>
</dbReference>
<keyword evidence="4" id="KW-0067">ATP-binding</keyword>
<feature type="region of interest" description="Disordered" evidence="8">
    <location>
        <begin position="608"/>
        <end position="718"/>
    </location>
</feature>
<comment type="similarity">
    <text evidence="7">Belongs to the TRAFAC class myosin-kinesin ATPase superfamily. Myosin family.</text>
</comment>
<evidence type="ECO:0000256" key="8">
    <source>
        <dbReference type="SAM" id="MobiDB-lite"/>
    </source>
</evidence>
<dbReference type="InterPro" id="IPR027417">
    <property type="entry name" value="P-loop_NTPase"/>
</dbReference>
<dbReference type="AlphaFoldDB" id="A0A6A4VMN1"/>
<name>A0A6A4VMN1_AMPAM</name>
<keyword evidence="7" id="KW-0009">Actin-binding</keyword>
<dbReference type="PANTHER" id="PTHR46184:SF5">
    <property type="entry name" value="UNCONVENTIONAL MYOSIN-IXA-LIKE"/>
    <property type="match status" value="1"/>
</dbReference>
<feature type="compositionally biased region" description="Pro residues" evidence="8">
    <location>
        <begin position="659"/>
        <end position="675"/>
    </location>
</feature>
<dbReference type="CDD" id="cd23767">
    <property type="entry name" value="IQCD"/>
    <property type="match status" value="1"/>
</dbReference>
<dbReference type="GO" id="GO:0005524">
    <property type="term" value="F:ATP binding"/>
    <property type="evidence" value="ECO:0007669"/>
    <property type="project" value="UniProtKB-KW"/>
</dbReference>
<feature type="region of interest" description="Disordered" evidence="8">
    <location>
        <begin position="197"/>
        <end position="217"/>
    </location>
</feature>
<keyword evidence="6" id="KW-0505">Motor protein</keyword>
<dbReference type="InterPro" id="IPR000048">
    <property type="entry name" value="IQ_motif_EF-hand-BS"/>
</dbReference>
<evidence type="ECO:0000313" key="10">
    <source>
        <dbReference type="EMBL" id="KAF0291942.1"/>
    </source>
</evidence>
<dbReference type="InterPro" id="IPR036961">
    <property type="entry name" value="Kinesin_motor_dom_sf"/>
</dbReference>
<organism evidence="10 11">
    <name type="scientific">Amphibalanus amphitrite</name>
    <name type="common">Striped barnacle</name>
    <name type="synonym">Balanus amphitrite</name>
    <dbReference type="NCBI Taxonomy" id="1232801"/>
    <lineage>
        <taxon>Eukaryota</taxon>
        <taxon>Metazoa</taxon>
        <taxon>Ecdysozoa</taxon>
        <taxon>Arthropoda</taxon>
        <taxon>Crustacea</taxon>
        <taxon>Multicrustacea</taxon>
        <taxon>Cirripedia</taxon>
        <taxon>Thoracica</taxon>
        <taxon>Thoracicalcarea</taxon>
        <taxon>Balanomorpha</taxon>
        <taxon>Balanoidea</taxon>
        <taxon>Balanidae</taxon>
        <taxon>Amphibalaninae</taxon>
        <taxon>Amphibalanus</taxon>
    </lineage>
</organism>
<dbReference type="GO" id="GO:0005096">
    <property type="term" value="F:GTPase activator activity"/>
    <property type="evidence" value="ECO:0007669"/>
    <property type="project" value="InterPro"/>
</dbReference>
<accession>A0A6A4VMN1</accession>
<protein>
    <submittedName>
        <fullName evidence="10">Unconventional myosin-IXa</fullName>
    </submittedName>
</protein>
<evidence type="ECO:0000313" key="11">
    <source>
        <dbReference type="Proteomes" id="UP000440578"/>
    </source>
</evidence>
<keyword evidence="5 7" id="KW-0518">Myosin</keyword>
<comment type="subcellular location">
    <subcellularLocation>
        <location evidence="1">Cytoplasm</location>
    </subcellularLocation>
</comment>
<evidence type="ECO:0000256" key="2">
    <source>
        <dbReference type="ARBA" id="ARBA00022490"/>
    </source>
</evidence>
<evidence type="ECO:0000256" key="5">
    <source>
        <dbReference type="ARBA" id="ARBA00023123"/>
    </source>
</evidence>
<evidence type="ECO:0000256" key="3">
    <source>
        <dbReference type="ARBA" id="ARBA00022741"/>
    </source>
</evidence>
<comment type="caution">
    <text evidence="10">The sequence shown here is derived from an EMBL/GenBank/DDBJ whole genome shotgun (WGS) entry which is preliminary data.</text>
</comment>
<dbReference type="Gene3D" id="3.40.850.10">
    <property type="entry name" value="Kinesin motor domain"/>
    <property type="match status" value="1"/>
</dbReference>
<dbReference type="GO" id="GO:0000146">
    <property type="term" value="F:microfilament motor activity"/>
    <property type="evidence" value="ECO:0007669"/>
    <property type="project" value="InterPro"/>
</dbReference>
<feature type="region of interest" description="Disordered" evidence="8">
    <location>
        <begin position="295"/>
        <end position="337"/>
    </location>
</feature>
<gene>
    <name evidence="10" type="primary">MYO9A</name>
    <name evidence="10" type="ORF">FJT64_009988</name>
</gene>
<evidence type="ECO:0000256" key="1">
    <source>
        <dbReference type="ARBA" id="ARBA00004496"/>
    </source>
</evidence>
<dbReference type="SMART" id="SM00015">
    <property type="entry name" value="IQ"/>
    <property type="match status" value="4"/>
</dbReference>
<proteinExistence type="inferred from homology"/>
<evidence type="ECO:0000256" key="7">
    <source>
        <dbReference type="PROSITE-ProRule" id="PRU00782"/>
    </source>
</evidence>
<feature type="domain" description="Myosin motor" evidence="9">
    <location>
        <begin position="1"/>
        <end position="476"/>
    </location>
</feature>
<dbReference type="Gene3D" id="1.20.58.530">
    <property type="match status" value="1"/>
</dbReference>
<feature type="compositionally biased region" description="Low complexity" evidence="8">
    <location>
        <begin position="676"/>
        <end position="704"/>
    </location>
</feature>
<dbReference type="Gene3D" id="6.20.240.20">
    <property type="match status" value="1"/>
</dbReference>
<sequence length="718" mass="80708">MYLLSRWTYEACLSSSFEQFCINYANEHLQFYFNQHVFKYEQEEYLREGIRWQNIAFADNTGCLQLFENKMRGLLSILDDQCNFPGATNETLLQKFHKENKNNEFYEVPQKFEHAFLIHHYAGKVKYQVAEFREKNLDLMRPDIVSVLKSSSLQFVRELVGTDPVAVFRWAILRAFFRAHSAFVQAGARAAASAANGPGRKLSFRKPPAGGAPEPGSVGQRLATLSAVNLRVQRIAPAAAAAAGGRRWSTVSECRAQLRSAALGRRPRADSEGVAAGLPADELLLREAQDIVRKNKSFRPRGRTPPKSVKSLEGMRTVAGSGQGGGKGHGSRKQPSTVTAQFQQSLQSLLVTLNQANPFFIRCIKSNLQKRPAAHTHPPCRQDPNRFDDATVSRQLRYTGMLETVRIRQCGYNIRFTYEEFIQMYHILLPRGLLSSQSDVAEFLAELGLGEDHLQLGSTKLFLRESVKVQLDHGLHQAILRQVVVIQRWFRTVSERRHFLRVRSAAVRIQAQVRGFLAQRLYQNLRVRHMAATLIQKMWRGYEVRLWYTSLRRSLVHFQARVRGNSTRRRFAAARQEYRQRKASGHTSESSLDIYGVDKSAPDEAFLSKESSQEELDERTGPFPAEAQRRHRDSEESSGVHEDSEPESSQHSETHAAGAPPPPPPPPPPLPPPPQQQQQSSSSRSSSSSSSLSSRSSSSSSASSRGKGRTAGSGAWLR</sequence>
<dbReference type="GO" id="GO:0016459">
    <property type="term" value="C:myosin complex"/>
    <property type="evidence" value="ECO:0007669"/>
    <property type="project" value="UniProtKB-KW"/>
</dbReference>
<dbReference type="InterPro" id="IPR046987">
    <property type="entry name" value="Myo9"/>
</dbReference>
<dbReference type="Gene3D" id="1.20.5.190">
    <property type="match status" value="2"/>
</dbReference>
<dbReference type="SUPFAM" id="SSF52540">
    <property type="entry name" value="P-loop containing nucleoside triphosphate hydrolases"/>
    <property type="match status" value="1"/>
</dbReference>
<evidence type="ECO:0000256" key="6">
    <source>
        <dbReference type="ARBA" id="ARBA00023175"/>
    </source>
</evidence>
<feature type="compositionally biased region" description="Basic and acidic residues" evidence="8">
    <location>
        <begin position="632"/>
        <end position="654"/>
    </location>
</feature>
<keyword evidence="2" id="KW-0963">Cytoplasm</keyword>
<comment type="caution">
    <text evidence="7">Lacks conserved residue(s) required for the propagation of feature annotation.</text>
</comment>
<dbReference type="InterPro" id="IPR001609">
    <property type="entry name" value="Myosin_head_motor_dom-like"/>
</dbReference>
<dbReference type="GO" id="GO:0035556">
    <property type="term" value="P:intracellular signal transduction"/>
    <property type="evidence" value="ECO:0007669"/>
    <property type="project" value="InterPro"/>
</dbReference>
<dbReference type="EMBL" id="VIIS01001847">
    <property type="protein sequence ID" value="KAF0291942.1"/>
    <property type="molecule type" value="Genomic_DNA"/>
</dbReference>
<keyword evidence="3" id="KW-0547">Nucleotide-binding</keyword>
<dbReference type="OrthoDB" id="312459at2759"/>
<dbReference type="Pfam" id="PF00612">
    <property type="entry name" value="IQ"/>
    <property type="match status" value="2"/>
</dbReference>
<dbReference type="PROSITE" id="PS51456">
    <property type="entry name" value="MYOSIN_MOTOR"/>
    <property type="match status" value="1"/>
</dbReference>
<dbReference type="PROSITE" id="PS50096">
    <property type="entry name" value="IQ"/>
    <property type="match status" value="3"/>
</dbReference>
<keyword evidence="11" id="KW-1185">Reference proteome</keyword>
<dbReference type="Proteomes" id="UP000440578">
    <property type="component" value="Unassembled WGS sequence"/>
</dbReference>
<dbReference type="SMART" id="SM00242">
    <property type="entry name" value="MYSc"/>
    <property type="match status" value="1"/>
</dbReference>
<dbReference type="GO" id="GO:0005884">
    <property type="term" value="C:actin filament"/>
    <property type="evidence" value="ECO:0007669"/>
    <property type="project" value="TreeGrafter"/>
</dbReference>
<evidence type="ECO:0000256" key="4">
    <source>
        <dbReference type="ARBA" id="ARBA00022840"/>
    </source>
</evidence>
<evidence type="ECO:0000259" key="9">
    <source>
        <dbReference type="PROSITE" id="PS51456"/>
    </source>
</evidence>
<reference evidence="10 11" key="1">
    <citation type="submission" date="2019-07" db="EMBL/GenBank/DDBJ databases">
        <title>Draft genome assembly of a fouling barnacle, Amphibalanus amphitrite (Darwin, 1854): The first reference genome for Thecostraca.</title>
        <authorList>
            <person name="Kim W."/>
        </authorList>
    </citation>
    <scope>NUCLEOTIDE SEQUENCE [LARGE SCALE GENOMIC DNA]</scope>
    <source>
        <strain evidence="10">SNU_AA5</strain>
        <tissue evidence="10">Soma without cirri and trophi</tissue>
    </source>
</reference>
<dbReference type="Pfam" id="PF00063">
    <property type="entry name" value="Myosin_head"/>
    <property type="match status" value="2"/>
</dbReference>
<dbReference type="GO" id="GO:0051015">
    <property type="term" value="F:actin filament binding"/>
    <property type="evidence" value="ECO:0007669"/>
    <property type="project" value="TreeGrafter"/>
</dbReference>
<feature type="region of interest" description="Disordered" evidence="8">
    <location>
        <begin position="573"/>
        <end position="596"/>
    </location>
</feature>
<feature type="compositionally biased region" description="Basic residues" evidence="8">
    <location>
        <begin position="295"/>
        <end position="304"/>
    </location>
</feature>